<dbReference type="PANTHER" id="PTHR46060">
    <property type="entry name" value="MARINER MOS1 TRANSPOSASE-LIKE PROTEIN"/>
    <property type="match status" value="1"/>
</dbReference>
<organism evidence="1 2">
    <name type="scientific">Cryptotermes secundus</name>
    <dbReference type="NCBI Taxonomy" id="105785"/>
    <lineage>
        <taxon>Eukaryota</taxon>
        <taxon>Metazoa</taxon>
        <taxon>Ecdysozoa</taxon>
        <taxon>Arthropoda</taxon>
        <taxon>Hexapoda</taxon>
        <taxon>Insecta</taxon>
        <taxon>Pterygota</taxon>
        <taxon>Neoptera</taxon>
        <taxon>Polyneoptera</taxon>
        <taxon>Dictyoptera</taxon>
        <taxon>Blattodea</taxon>
        <taxon>Blattoidea</taxon>
        <taxon>Termitoidae</taxon>
        <taxon>Kalotermitidae</taxon>
        <taxon>Cryptotermitinae</taxon>
        <taxon>Cryptotermes</taxon>
    </lineage>
</organism>
<sequence>MSEQEVPRSVEQRILIKFLIGENAPSAEIHHRLQQQYGEECPSRTRVFEWCKCFRGGRERVENEPHDRRPRTSVTKPNIDRADALIRENRRITIKELGAMLSISVGSVETVKYHLHYRKVNGRWVPRTLTDVNKMMRMQAASPFLQDHARPHTAKATMETLRKLKWNLLTLPPYSPDLAPSDFYLFGRLQSDFQGMRLWTTTPSSRMFGSEYAANHKTFLKRGSGCFQNVGKNVLTPEGSTLKTHMCKCFAQFCRRDSKFGSREEERVAEGSPTRDCLAGRSSSQHHRRQHTYFRVYVVSLIETLTRALGHPLKRCFGDAEIYFQQEGAPPHYHREVRACLDTTLPDRWIGRGGSVEYLARSPDLTPMDFLLWGYLKDKVYAANPATFHELKDTVFKFQMKCFVQFHCSALSALDNDDHQFEHLRTRMVQ</sequence>
<evidence type="ECO:0000313" key="2">
    <source>
        <dbReference type="Proteomes" id="UP000235965"/>
    </source>
</evidence>
<dbReference type="OrthoDB" id="616263at2759"/>
<gene>
    <name evidence="1" type="ORF">B7P43_G10269</name>
</gene>
<name>A0A2J7PEC3_9NEOP</name>
<dbReference type="Proteomes" id="UP000235965">
    <property type="component" value="Unassembled WGS sequence"/>
</dbReference>
<comment type="caution">
    <text evidence="1">The sequence shown here is derived from an EMBL/GenBank/DDBJ whole genome shotgun (WGS) entry which is preliminary data.</text>
</comment>
<accession>A0A2J7PEC3</accession>
<dbReference type="Gene3D" id="1.10.10.1450">
    <property type="match status" value="1"/>
</dbReference>
<dbReference type="EMBL" id="NEVH01026101">
    <property type="protein sequence ID" value="PNF14690.1"/>
    <property type="molecule type" value="Genomic_DNA"/>
</dbReference>
<evidence type="ECO:0000313" key="1">
    <source>
        <dbReference type="EMBL" id="PNF14690.1"/>
    </source>
</evidence>
<evidence type="ECO:0008006" key="3">
    <source>
        <dbReference type="Google" id="ProtNLM"/>
    </source>
</evidence>
<dbReference type="Gene3D" id="3.30.420.10">
    <property type="entry name" value="Ribonuclease H-like superfamily/Ribonuclease H"/>
    <property type="match status" value="2"/>
</dbReference>
<keyword evidence="2" id="KW-1185">Reference proteome</keyword>
<dbReference type="InterPro" id="IPR036397">
    <property type="entry name" value="RNaseH_sf"/>
</dbReference>
<reference evidence="1 2" key="1">
    <citation type="submission" date="2017-12" db="EMBL/GenBank/DDBJ databases">
        <title>Hemimetabolous genomes reveal molecular basis of termite eusociality.</title>
        <authorList>
            <person name="Harrison M.C."/>
            <person name="Jongepier E."/>
            <person name="Robertson H.M."/>
            <person name="Arning N."/>
            <person name="Bitard-Feildel T."/>
            <person name="Chao H."/>
            <person name="Childers C.P."/>
            <person name="Dinh H."/>
            <person name="Doddapaneni H."/>
            <person name="Dugan S."/>
            <person name="Gowin J."/>
            <person name="Greiner C."/>
            <person name="Han Y."/>
            <person name="Hu H."/>
            <person name="Hughes D.S.T."/>
            <person name="Huylmans A.-K."/>
            <person name="Kemena C."/>
            <person name="Kremer L.P.M."/>
            <person name="Lee S.L."/>
            <person name="Lopez-Ezquerra A."/>
            <person name="Mallet L."/>
            <person name="Monroy-Kuhn J.M."/>
            <person name="Moser A."/>
            <person name="Murali S.C."/>
            <person name="Muzny D.M."/>
            <person name="Otani S."/>
            <person name="Piulachs M.-D."/>
            <person name="Poelchau M."/>
            <person name="Qu J."/>
            <person name="Schaub F."/>
            <person name="Wada-Katsumata A."/>
            <person name="Worley K.C."/>
            <person name="Xie Q."/>
            <person name="Ylla G."/>
            <person name="Poulsen M."/>
            <person name="Gibbs R.A."/>
            <person name="Schal C."/>
            <person name="Richards S."/>
            <person name="Belles X."/>
            <person name="Korb J."/>
            <person name="Bornberg-Bauer E."/>
        </authorList>
    </citation>
    <scope>NUCLEOTIDE SEQUENCE [LARGE SCALE GENOMIC DNA]</scope>
    <source>
        <tissue evidence="1">Whole body</tissue>
    </source>
</reference>
<dbReference type="InterPro" id="IPR052709">
    <property type="entry name" value="Transposase-MT_Hybrid"/>
</dbReference>
<dbReference type="AlphaFoldDB" id="A0A2J7PEC3"/>
<protein>
    <recommendedName>
        <fullName evidence="3">Mos1 transposase HTH domain-containing protein</fullName>
    </recommendedName>
</protein>
<dbReference type="InParanoid" id="A0A2J7PEC3"/>
<dbReference type="PANTHER" id="PTHR46060:SF1">
    <property type="entry name" value="MARINER MOS1 TRANSPOSASE-LIKE PROTEIN"/>
    <property type="match status" value="1"/>
</dbReference>
<dbReference type="GO" id="GO:0003676">
    <property type="term" value="F:nucleic acid binding"/>
    <property type="evidence" value="ECO:0007669"/>
    <property type="project" value="InterPro"/>
</dbReference>
<proteinExistence type="predicted"/>